<sequence length="200" mass="21978">MANALIKLVSRLVGFVALVAMVTVAAQNGPRGMPGWYFQPYPYVLVDQDLRAALAEFGQQLGLVVVLSDKVHGRSRGNLRAESAGGFLTLLSDANHLTWYFDGNVLYVHNAGEVDTRLFNQKSVNLEQLTTWLNTLDVSGKQLSVWSSPDGNELFVYGPPPYLALVQQHVDQQQPKVAAPVRAHVMRVYRGSNVSEVSSP</sequence>
<proteinExistence type="predicted"/>
<evidence type="ECO:0000313" key="2">
    <source>
        <dbReference type="Proteomes" id="UP000033400"/>
    </source>
</evidence>
<comment type="caution">
    <text evidence="1">The sequence shown here is derived from an EMBL/GenBank/DDBJ whole genome shotgun (WGS) entry which is preliminary data.</text>
</comment>
<dbReference type="Gene3D" id="3.55.50.30">
    <property type="match status" value="1"/>
</dbReference>
<accession>A0A0F4V7V1</accession>
<evidence type="ECO:0000313" key="1">
    <source>
        <dbReference type="EMBL" id="KJZ64575.1"/>
    </source>
</evidence>
<dbReference type="InterPro" id="IPR038591">
    <property type="entry name" value="NolW-like_sf"/>
</dbReference>
<organism evidence="1 2">
    <name type="scientific">Pseudomonas fluorescens</name>
    <dbReference type="NCBI Taxonomy" id="294"/>
    <lineage>
        <taxon>Bacteria</taxon>
        <taxon>Pseudomonadati</taxon>
        <taxon>Pseudomonadota</taxon>
        <taxon>Gammaproteobacteria</taxon>
        <taxon>Pseudomonadales</taxon>
        <taxon>Pseudomonadaceae</taxon>
        <taxon>Pseudomonas</taxon>
    </lineage>
</organism>
<name>A0A0F4V7V1_PSEFL</name>
<dbReference type="Gene3D" id="3.30.1370.120">
    <property type="match status" value="1"/>
</dbReference>
<dbReference type="PATRIC" id="fig|294.133.peg.3010"/>
<dbReference type="Proteomes" id="UP000033400">
    <property type="component" value="Unassembled WGS sequence"/>
</dbReference>
<reference evidence="1 2" key="1">
    <citation type="submission" date="2015-03" db="EMBL/GenBank/DDBJ databases">
        <title>Comparative genomics of Pseudomonas insights into diversity of traits involved in vanlence and defense.</title>
        <authorList>
            <person name="Qin Y."/>
        </authorList>
    </citation>
    <scope>NUCLEOTIDE SEQUENCE [LARGE SCALE GENOMIC DNA]</scope>
    <source>
        <strain evidence="1 2">H24</strain>
    </source>
</reference>
<dbReference type="AlphaFoldDB" id="A0A0F4V7V1"/>
<gene>
    <name evidence="1" type="ORF">VD17_17015</name>
</gene>
<dbReference type="EMBL" id="LACH01000036">
    <property type="protein sequence ID" value="KJZ64575.1"/>
    <property type="molecule type" value="Genomic_DNA"/>
</dbReference>
<protein>
    <submittedName>
        <fullName evidence="1">Type III secretion protein</fullName>
    </submittedName>
</protein>